<comment type="caution">
    <text evidence="3">The sequence shown here is derived from an EMBL/GenBank/DDBJ whole genome shotgun (WGS) entry which is preliminary data.</text>
</comment>
<evidence type="ECO:0000259" key="2">
    <source>
        <dbReference type="PROSITE" id="PS51123"/>
    </source>
</evidence>
<accession>A0A9W6LRK5</accession>
<keyword evidence="4" id="KW-1185">Reference proteome</keyword>
<dbReference type="EMBL" id="BSEC01000001">
    <property type="protein sequence ID" value="GLI92557.1"/>
    <property type="molecule type" value="Genomic_DNA"/>
</dbReference>
<dbReference type="Pfam" id="PF00691">
    <property type="entry name" value="OmpA"/>
    <property type="match status" value="1"/>
</dbReference>
<dbReference type="AlphaFoldDB" id="A0A9W6LRK5"/>
<protein>
    <submittedName>
        <fullName evidence="3">Membrane protein</fullName>
    </submittedName>
</protein>
<dbReference type="InterPro" id="IPR036737">
    <property type="entry name" value="OmpA-like_sf"/>
</dbReference>
<name>A0A9W6LRK5_9HYPH</name>
<dbReference type="PANTHER" id="PTHR30329:SF21">
    <property type="entry name" value="LIPOPROTEIN YIAD-RELATED"/>
    <property type="match status" value="1"/>
</dbReference>
<dbReference type="SUPFAM" id="SSF103088">
    <property type="entry name" value="OmpA-like"/>
    <property type="match status" value="1"/>
</dbReference>
<dbReference type="GO" id="GO:0016020">
    <property type="term" value="C:membrane"/>
    <property type="evidence" value="ECO:0007669"/>
    <property type="project" value="UniProtKB-UniRule"/>
</dbReference>
<evidence type="ECO:0000313" key="3">
    <source>
        <dbReference type="EMBL" id="GLI92557.1"/>
    </source>
</evidence>
<keyword evidence="1" id="KW-0472">Membrane</keyword>
<dbReference type="PANTHER" id="PTHR30329">
    <property type="entry name" value="STATOR ELEMENT OF FLAGELLAR MOTOR COMPLEX"/>
    <property type="match status" value="1"/>
</dbReference>
<feature type="domain" description="OmpA-like" evidence="2">
    <location>
        <begin position="350"/>
        <end position="464"/>
    </location>
</feature>
<reference evidence="3" key="1">
    <citation type="journal article" date="2023" name="Int. J. Syst. Evol. Microbiol.">
        <title>Methylocystis iwaonis sp. nov., a type II methane-oxidizing bacterium from surface soil of a rice paddy field in Japan, and emended description of the genus Methylocystis (ex Whittenbury et al. 1970) Bowman et al. 1993.</title>
        <authorList>
            <person name="Kaise H."/>
            <person name="Sawadogo J.B."/>
            <person name="Alam M.S."/>
            <person name="Ueno C."/>
            <person name="Dianou D."/>
            <person name="Shinjo R."/>
            <person name="Asakawa S."/>
        </authorList>
    </citation>
    <scope>NUCLEOTIDE SEQUENCE</scope>
    <source>
        <strain evidence="3">LMG27198</strain>
    </source>
</reference>
<dbReference type="RefSeq" id="WP_281801846.1">
    <property type="nucleotide sequence ID" value="NZ_BSEC01000001.1"/>
</dbReference>
<sequence length="464" mass="48286">MHQPRKWWIGLPILAILVYAAATSLTPRIEADLASRVAARLNVDAATIAVSGRDVTVAGVSPEALAALRDEPGLRKIAVAAPPVAPPSGALTAQPQPSQPYVFAVTLRENMIALDGKLPDAALRQQAVARAAAAGAGLAVTDSATIDPHAPAGDYATALGAALDALGALAQGKVTLSDTRLSIEGKGRANVRAESLGANVKAHLPPGFDLAKVDVTPGPVSPYLFEATRKDGVVTLSGFAPDDSVHARLVEFVRRRFFDATLTDRLDVAAGAPPKFVEAAEAGLAALARLEDGRLALSDADLALTGVARFDSARAEINAALDAGAPKNFKSDPRLMTHTLGAPLDAAGCRAAFARLSTTPVLFDADDAAISDESAALVDGLTATALRCQGAPIEVAGHLDDQGIAELARDRSKRRAQLVVDKFVKAGADSFHVWAMGYGGERPLAPNDSAENRARNRRIEFIVK</sequence>
<dbReference type="Gene3D" id="3.40.1520.20">
    <property type="match status" value="2"/>
</dbReference>
<dbReference type="CDD" id="cd07185">
    <property type="entry name" value="OmpA_C-like"/>
    <property type="match status" value="1"/>
</dbReference>
<evidence type="ECO:0000313" key="4">
    <source>
        <dbReference type="Proteomes" id="UP001144323"/>
    </source>
</evidence>
<proteinExistence type="predicted"/>
<evidence type="ECO:0000256" key="1">
    <source>
        <dbReference type="PROSITE-ProRule" id="PRU00473"/>
    </source>
</evidence>
<dbReference type="Gene3D" id="3.30.1330.60">
    <property type="entry name" value="OmpA-like domain"/>
    <property type="match status" value="1"/>
</dbReference>
<dbReference type="InterPro" id="IPR050330">
    <property type="entry name" value="Bact_OuterMem_StrucFunc"/>
</dbReference>
<dbReference type="PROSITE" id="PS51123">
    <property type="entry name" value="OMPA_2"/>
    <property type="match status" value="1"/>
</dbReference>
<dbReference type="InterPro" id="IPR006665">
    <property type="entry name" value="OmpA-like"/>
</dbReference>
<dbReference type="Proteomes" id="UP001144323">
    <property type="component" value="Unassembled WGS sequence"/>
</dbReference>
<organism evidence="3 4">
    <name type="scientific">Methylocystis echinoides</name>
    <dbReference type="NCBI Taxonomy" id="29468"/>
    <lineage>
        <taxon>Bacteria</taxon>
        <taxon>Pseudomonadati</taxon>
        <taxon>Pseudomonadota</taxon>
        <taxon>Alphaproteobacteria</taxon>
        <taxon>Hyphomicrobiales</taxon>
        <taxon>Methylocystaceae</taxon>
        <taxon>Methylocystis</taxon>
    </lineage>
</organism>
<gene>
    <name evidence="3" type="ORF">LMG27198_15490</name>
</gene>